<dbReference type="OrthoDB" id="9800856at2"/>
<dbReference type="CDD" id="cd00586">
    <property type="entry name" value="4HBT"/>
    <property type="match status" value="1"/>
</dbReference>
<dbReference type="EMBL" id="AP017312">
    <property type="protein sequence ID" value="BAU29523.1"/>
    <property type="molecule type" value="Genomic_DNA"/>
</dbReference>
<accession>A0A0U5C9Z5</accession>
<comment type="similarity">
    <text evidence="1">Belongs to the 4-hydroxybenzoyl-CoA thioesterase family.</text>
</comment>
<sequence length="144" mass="17480">MTEENGKWFETTVRVRYADTDQMQVVYHSNYLIWFEVGRTEMIRDIGYAYRRFEDLGFMLPLSETNLKYKKAARYDEELLIRTQVVKCEGVRLVFGYEIRRLSDHELLVTGETHHIWTTTELKPVRIEKKMPELYEIMKRYERV</sequence>
<dbReference type="InterPro" id="IPR029069">
    <property type="entry name" value="HotDog_dom_sf"/>
</dbReference>
<dbReference type="PANTHER" id="PTHR31793:SF27">
    <property type="entry name" value="NOVEL THIOESTERASE SUPERFAMILY DOMAIN AND SAPOSIN A-TYPE DOMAIN CONTAINING PROTEIN (0610012H03RIK)"/>
    <property type="match status" value="1"/>
</dbReference>
<dbReference type="RefSeq" id="WP_096467193.1">
    <property type="nucleotide sequence ID" value="NZ_AP017312.1"/>
</dbReference>
<protein>
    <submittedName>
        <fullName evidence="3">Acyl-CoA thioester hydrolase YbgC</fullName>
        <ecNumber evidence="3">3.1.2.-</ecNumber>
    </submittedName>
</protein>
<evidence type="ECO:0000313" key="4">
    <source>
        <dbReference type="Proteomes" id="UP000217696"/>
    </source>
</evidence>
<keyword evidence="4" id="KW-1185">Reference proteome</keyword>
<keyword evidence="2 3" id="KW-0378">Hydrolase</keyword>
<dbReference type="PANTHER" id="PTHR31793">
    <property type="entry name" value="4-HYDROXYBENZOYL-COA THIOESTERASE FAMILY MEMBER"/>
    <property type="match status" value="1"/>
</dbReference>
<dbReference type="Proteomes" id="UP000217696">
    <property type="component" value="Chromosome"/>
</dbReference>
<dbReference type="PIRSF" id="PIRSF003230">
    <property type="entry name" value="YbgC"/>
    <property type="match status" value="1"/>
</dbReference>
<dbReference type="Gene3D" id="3.10.129.10">
    <property type="entry name" value="Hotdog Thioesterase"/>
    <property type="match status" value="1"/>
</dbReference>
<evidence type="ECO:0000256" key="1">
    <source>
        <dbReference type="ARBA" id="ARBA00005953"/>
    </source>
</evidence>
<dbReference type="AlphaFoldDB" id="A0A0U5C9Z5"/>
<gene>
    <name evidence="3" type="primary">ybgC</name>
    <name evidence="3" type="ORF">CB4_03723</name>
</gene>
<dbReference type="Pfam" id="PF13279">
    <property type="entry name" value="4HBT_2"/>
    <property type="match status" value="1"/>
</dbReference>
<organism evidence="3 4">
    <name type="scientific">Aneurinibacillus soli</name>
    <dbReference type="NCBI Taxonomy" id="1500254"/>
    <lineage>
        <taxon>Bacteria</taxon>
        <taxon>Bacillati</taxon>
        <taxon>Bacillota</taxon>
        <taxon>Bacilli</taxon>
        <taxon>Bacillales</taxon>
        <taxon>Paenibacillaceae</taxon>
        <taxon>Aneurinibacillus group</taxon>
        <taxon>Aneurinibacillus</taxon>
    </lineage>
</organism>
<dbReference type="EC" id="3.1.2.-" evidence="3"/>
<dbReference type="InterPro" id="IPR050563">
    <property type="entry name" value="4-hydroxybenzoyl-CoA_TE"/>
</dbReference>
<dbReference type="GO" id="GO:0047617">
    <property type="term" value="F:fatty acyl-CoA hydrolase activity"/>
    <property type="evidence" value="ECO:0007669"/>
    <property type="project" value="TreeGrafter"/>
</dbReference>
<dbReference type="KEGG" id="asoc:CB4_03723"/>
<proteinExistence type="inferred from homology"/>
<evidence type="ECO:0000256" key="2">
    <source>
        <dbReference type="ARBA" id="ARBA00022801"/>
    </source>
</evidence>
<reference evidence="3 4" key="1">
    <citation type="submission" date="2015-12" db="EMBL/GenBank/DDBJ databases">
        <title>Genome sequence of Aneurinibacillus soli.</title>
        <authorList>
            <person name="Lee J.S."/>
            <person name="Lee K.C."/>
            <person name="Kim K.K."/>
            <person name="Lee B.W."/>
        </authorList>
    </citation>
    <scope>NUCLEOTIDE SEQUENCE [LARGE SCALE GENOMIC DNA]</scope>
    <source>
        <strain evidence="3 4">CB4</strain>
    </source>
</reference>
<dbReference type="NCBIfam" id="TIGR00051">
    <property type="entry name" value="YbgC/FadM family acyl-CoA thioesterase"/>
    <property type="match status" value="1"/>
</dbReference>
<evidence type="ECO:0000313" key="3">
    <source>
        <dbReference type="EMBL" id="BAU29523.1"/>
    </source>
</evidence>
<dbReference type="InterPro" id="IPR006684">
    <property type="entry name" value="YbgC/YbaW"/>
</dbReference>
<dbReference type="SUPFAM" id="SSF54637">
    <property type="entry name" value="Thioesterase/thiol ester dehydrase-isomerase"/>
    <property type="match status" value="1"/>
</dbReference>
<name>A0A0U5C9Z5_9BACL</name>